<evidence type="ECO:0000256" key="6">
    <source>
        <dbReference type="ARBA" id="ARBA00023014"/>
    </source>
</evidence>
<dbReference type="Gene3D" id="3.20.20.70">
    <property type="entry name" value="Aldolase class I"/>
    <property type="match status" value="1"/>
</dbReference>
<gene>
    <name evidence="10" type="ORF">GC105_13185</name>
</gene>
<proteinExistence type="predicted"/>
<dbReference type="InterPro" id="IPR040074">
    <property type="entry name" value="BssD/PflA/YjjW"/>
</dbReference>
<dbReference type="PIRSF" id="PIRSF000371">
    <property type="entry name" value="PFL_act_enz"/>
    <property type="match status" value="1"/>
</dbReference>
<evidence type="ECO:0000313" key="10">
    <source>
        <dbReference type="EMBL" id="MPW26739.1"/>
    </source>
</evidence>
<dbReference type="Pfam" id="PF13353">
    <property type="entry name" value="Fer4_12"/>
    <property type="match status" value="1"/>
</dbReference>
<dbReference type="Gene3D" id="3.30.70.20">
    <property type="match status" value="1"/>
</dbReference>
<keyword evidence="4" id="KW-0479">Metal-binding</keyword>
<dbReference type="GO" id="GO:0046872">
    <property type="term" value="F:metal ion binding"/>
    <property type="evidence" value="ECO:0007669"/>
    <property type="project" value="UniProtKB-KW"/>
</dbReference>
<dbReference type="SUPFAM" id="SSF54862">
    <property type="entry name" value="4Fe-4S ferredoxins"/>
    <property type="match status" value="1"/>
</dbReference>
<evidence type="ECO:0000256" key="5">
    <source>
        <dbReference type="ARBA" id="ARBA00023004"/>
    </source>
</evidence>
<keyword evidence="3" id="KW-0949">S-adenosyl-L-methionine</keyword>
<dbReference type="GO" id="GO:0016491">
    <property type="term" value="F:oxidoreductase activity"/>
    <property type="evidence" value="ECO:0007669"/>
    <property type="project" value="InterPro"/>
</dbReference>
<dbReference type="InterPro" id="IPR012839">
    <property type="entry name" value="Organic_radical_activase"/>
</dbReference>
<feature type="domain" description="Radical SAM core" evidence="9">
    <location>
        <begin position="18"/>
        <end position="313"/>
    </location>
</feature>
<comment type="caution">
    <text evidence="10">The sequence shown here is derived from an EMBL/GenBank/DDBJ whole genome shotgun (WGS) entry which is preliminary data.</text>
</comment>
<evidence type="ECO:0000259" key="9">
    <source>
        <dbReference type="PROSITE" id="PS51918"/>
    </source>
</evidence>
<dbReference type="EMBL" id="WHNX01000025">
    <property type="protein sequence ID" value="MPW26739.1"/>
    <property type="molecule type" value="Genomic_DNA"/>
</dbReference>
<evidence type="ECO:0000259" key="8">
    <source>
        <dbReference type="PROSITE" id="PS51379"/>
    </source>
</evidence>
<dbReference type="InterPro" id="IPR013785">
    <property type="entry name" value="Aldolase_TIM"/>
</dbReference>
<dbReference type="PROSITE" id="PS51918">
    <property type="entry name" value="RADICAL_SAM"/>
    <property type="match status" value="1"/>
</dbReference>
<dbReference type="SFLD" id="SFLDG01118">
    <property type="entry name" value="activating_enzymes__group_2"/>
    <property type="match status" value="1"/>
</dbReference>
<feature type="domain" description="4Fe-4S ferredoxin-type" evidence="8">
    <location>
        <begin position="47"/>
        <end position="81"/>
    </location>
</feature>
<comment type="cofactor">
    <cofactor evidence="1">
        <name>[4Fe-4S] cluster</name>
        <dbReference type="ChEBI" id="CHEBI:49883"/>
    </cofactor>
</comment>
<dbReference type="InterPro" id="IPR007197">
    <property type="entry name" value="rSAM"/>
</dbReference>
<evidence type="ECO:0000256" key="1">
    <source>
        <dbReference type="ARBA" id="ARBA00001966"/>
    </source>
</evidence>
<dbReference type="Pfam" id="PF12838">
    <property type="entry name" value="Fer4_7"/>
    <property type="match status" value="1"/>
</dbReference>
<dbReference type="SFLD" id="SFLDS00029">
    <property type="entry name" value="Radical_SAM"/>
    <property type="match status" value="1"/>
</dbReference>
<evidence type="ECO:0000313" key="11">
    <source>
        <dbReference type="Proteomes" id="UP000440004"/>
    </source>
</evidence>
<dbReference type="GO" id="GO:0051539">
    <property type="term" value="F:4 iron, 4 sulfur cluster binding"/>
    <property type="evidence" value="ECO:0007669"/>
    <property type="project" value="UniProtKB-KW"/>
</dbReference>
<evidence type="ECO:0000256" key="4">
    <source>
        <dbReference type="ARBA" id="ARBA00022723"/>
    </source>
</evidence>
<dbReference type="PROSITE" id="PS51379">
    <property type="entry name" value="4FE4S_FER_2"/>
    <property type="match status" value="2"/>
</dbReference>
<dbReference type="InterPro" id="IPR017896">
    <property type="entry name" value="4Fe4S_Fe-S-bd"/>
</dbReference>
<keyword evidence="5" id="KW-0408">Iron</keyword>
<dbReference type="AlphaFoldDB" id="A0A6A7KB19"/>
<dbReference type="Proteomes" id="UP000440004">
    <property type="component" value="Unassembled WGS sequence"/>
</dbReference>
<evidence type="ECO:0000256" key="7">
    <source>
        <dbReference type="ARBA" id="ARBA00047365"/>
    </source>
</evidence>
<comment type="catalytic activity">
    <reaction evidence="7">
        <text>glycyl-[protein] + reduced [flavodoxin] + S-adenosyl-L-methionine = glycin-2-yl radical-[protein] + semiquinone [flavodoxin] + 5'-deoxyadenosine + L-methionine + H(+)</text>
        <dbReference type="Rhea" id="RHEA:61976"/>
        <dbReference type="Rhea" id="RHEA-COMP:10622"/>
        <dbReference type="Rhea" id="RHEA-COMP:14480"/>
        <dbReference type="Rhea" id="RHEA-COMP:15993"/>
        <dbReference type="Rhea" id="RHEA-COMP:15994"/>
        <dbReference type="ChEBI" id="CHEBI:15378"/>
        <dbReference type="ChEBI" id="CHEBI:17319"/>
        <dbReference type="ChEBI" id="CHEBI:29947"/>
        <dbReference type="ChEBI" id="CHEBI:32722"/>
        <dbReference type="ChEBI" id="CHEBI:57618"/>
        <dbReference type="ChEBI" id="CHEBI:57844"/>
        <dbReference type="ChEBI" id="CHEBI:59789"/>
        <dbReference type="ChEBI" id="CHEBI:140311"/>
    </reaction>
</comment>
<dbReference type="SUPFAM" id="SSF102114">
    <property type="entry name" value="Radical SAM enzymes"/>
    <property type="match status" value="1"/>
</dbReference>
<keyword evidence="11" id="KW-1185">Reference proteome</keyword>
<dbReference type="InterPro" id="IPR058240">
    <property type="entry name" value="rSAM_sf"/>
</dbReference>
<dbReference type="Pfam" id="PF04055">
    <property type="entry name" value="Radical_SAM"/>
    <property type="match status" value="1"/>
</dbReference>
<dbReference type="PANTHER" id="PTHR30352">
    <property type="entry name" value="PYRUVATE FORMATE-LYASE-ACTIVATING ENZYME"/>
    <property type="match status" value="1"/>
</dbReference>
<keyword evidence="6" id="KW-0411">Iron-sulfur</keyword>
<name>A0A6A7KB19_9FIRM</name>
<sequence>MEKVITGKTYDIQGFSVQDGPGIRTTVFLKGCPLDCPWCHSPESKEFSSELNWMSIRCIGIDDCGMCIGVCPNDAINRGLINHIELGDDIVYPHVDKSKCNDCGVCANVCKADALYICGVDQSVDEVVNRLIRDKPFFDESNGGVTISGGECLCQPEFTIELLKKCKENQINTAIDTTGFVKWQNIEKALPYSDLFLYDLKCMDSELHKKIIGVPNELILENARKIANKGGRFWIRIPVIPMLNDSKEHFEKYGEFLRDIKYNIDIVQLLPYHKMGISKYDRLLNNQKVFVSEPPNDKLMQARKEQLEGYGLKVRIH</sequence>
<dbReference type="Gene3D" id="3.80.30.10">
    <property type="entry name" value="pyruvate-formate lyase- activating enzyme"/>
    <property type="match status" value="1"/>
</dbReference>
<feature type="domain" description="4Fe-4S ferredoxin-type" evidence="8">
    <location>
        <begin position="91"/>
        <end position="120"/>
    </location>
</feature>
<protein>
    <submittedName>
        <fullName evidence="10">Glycyl-radical enzyme activating protein</fullName>
    </submittedName>
</protein>
<dbReference type="SFLD" id="SFLDG01066">
    <property type="entry name" value="organic_radical-activating_enz"/>
    <property type="match status" value="1"/>
</dbReference>
<keyword evidence="2" id="KW-0004">4Fe-4S</keyword>
<dbReference type="NCBIfam" id="TIGR02494">
    <property type="entry name" value="PFLE_PFLC"/>
    <property type="match status" value="1"/>
</dbReference>
<dbReference type="RefSeq" id="WP_152805606.1">
    <property type="nucleotide sequence ID" value="NZ_WHNX01000025.1"/>
</dbReference>
<organism evidence="10 11">
    <name type="scientific">Alkalibaculum sporogenes</name>
    <dbReference type="NCBI Taxonomy" id="2655001"/>
    <lineage>
        <taxon>Bacteria</taxon>
        <taxon>Bacillati</taxon>
        <taxon>Bacillota</taxon>
        <taxon>Clostridia</taxon>
        <taxon>Eubacteriales</taxon>
        <taxon>Eubacteriaceae</taxon>
        <taxon>Alkalibaculum</taxon>
    </lineage>
</organism>
<reference evidence="10 11" key="1">
    <citation type="submission" date="2019-10" db="EMBL/GenBank/DDBJ databases">
        <title>Alkalibaculum tamaniensis sp.nov., a new alkaliphilic acetogen, isolated on methoxylated aromatics from a mud volcano.</title>
        <authorList>
            <person name="Khomyakova M.A."/>
            <person name="Merkel A.Y."/>
            <person name="Bonch-Osmolovskaya E.A."/>
            <person name="Slobodkin A.I."/>
        </authorList>
    </citation>
    <scope>NUCLEOTIDE SEQUENCE [LARGE SCALE GENOMIC DNA]</scope>
    <source>
        <strain evidence="10 11">M08DMB</strain>
    </source>
</reference>
<dbReference type="PANTHER" id="PTHR30352:SF4">
    <property type="entry name" value="PYRUVATE FORMATE-LYASE 2-ACTIVATING ENZYME"/>
    <property type="match status" value="1"/>
</dbReference>
<evidence type="ECO:0000256" key="3">
    <source>
        <dbReference type="ARBA" id="ARBA00022691"/>
    </source>
</evidence>
<dbReference type="InterPro" id="IPR034457">
    <property type="entry name" value="Organic_radical-activating"/>
</dbReference>
<accession>A0A6A7KB19</accession>
<evidence type="ECO:0000256" key="2">
    <source>
        <dbReference type="ARBA" id="ARBA00022485"/>
    </source>
</evidence>